<keyword evidence="3" id="KW-1185">Reference proteome</keyword>
<accession>A0ABT9TYF7</accession>
<keyword evidence="1" id="KW-0812">Transmembrane</keyword>
<name>A0ABT9TYF7_PAEHA</name>
<feature type="transmembrane region" description="Helical" evidence="1">
    <location>
        <begin position="7"/>
        <end position="27"/>
    </location>
</feature>
<gene>
    <name evidence="2" type="ORF">J2T15_000923</name>
</gene>
<dbReference type="RefSeq" id="WP_307201524.1">
    <property type="nucleotide sequence ID" value="NZ_JAUSSU010000002.1"/>
</dbReference>
<evidence type="ECO:0000256" key="1">
    <source>
        <dbReference type="SAM" id="Phobius"/>
    </source>
</evidence>
<organism evidence="2 3">
    <name type="scientific">Paenibacillus harenae</name>
    <dbReference type="NCBI Taxonomy" id="306543"/>
    <lineage>
        <taxon>Bacteria</taxon>
        <taxon>Bacillati</taxon>
        <taxon>Bacillota</taxon>
        <taxon>Bacilli</taxon>
        <taxon>Bacillales</taxon>
        <taxon>Paenibacillaceae</taxon>
        <taxon>Paenibacillus</taxon>
    </lineage>
</organism>
<dbReference type="EMBL" id="JAUSSU010000002">
    <property type="protein sequence ID" value="MDQ0111490.1"/>
    <property type="molecule type" value="Genomic_DNA"/>
</dbReference>
<reference evidence="2 3" key="1">
    <citation type="submission" date="2023-07" db="EMBL/GenBank/DDBJ databases">
        <title>Sorghum-associated microbial communities from plants grown in Nebraska, USA.</title>
        <authorList>
            <person name="Schachtman D."/>
        </authorList>
    </citation>
    <scope>NUCLEOTIDE SEQUENCE [LARGE SCALE GENOMIC DNA]</scope>
    <source>
        <strain evidence="2 3">CC482</strain>
    </source>
</reference>
<sequence length="179" mass="19589">MKKIHVVPVISTAAISVAVLFGGWAIYNQVAVAAPLEEAIADVPGIVNSAKPNMSKEQVTIDVTLSQDANLREIYHSIILNGEDVIGSRELKLDVLNESNKELDDYWYQALFEVAEAMENKSYSDIPLALDAAAKENPAIQATTEMDENNVYITLRSGDAVKFIVLPRTPAQMGVWENA</sequence>
<protein>
    <submittedName>
        <fullName evidence="2">Uncharacterized protein</fullName>
    </submittedName>
</protein>
<comment type="caution">
    <text evidence="2">The sequence shown here is derived from an EMBL/GenBank/DDBJ whole genome shotgun (WGS) entry which is preliminary data.</text>
</comment>
<keyword evidence="1" id="KW-1133">Transmembrane helix</keyword>
<evidence type="ECO:0000313" key="2">
    <source>
        <dbReference type="EMBL" id="MDQ0111490.1"/>
    </source>
</evidence>
<proteinExistence type="predicted"/>
<dbReference type="Proteomes" id="UP001229346">
    <property type="component" value="Unassembled WGS sequence"/>
</dbReference>
<evidence type="ECO:0000313" key="3">
    <source>
        <dbReference type="Proteomes" id="UP001229346"/>
    </source>
</evidence>
<keyword evidence="1" id="KW-0472">Membrane</keyword>